<dbReference type="STRING" id="1987383.A5844_002071"/>
<protein>
    <recommendedName>
        <fullName evidence="3">Phi13 family phage major tail protein</fullName>
    </recommendedName>
</protein>
<reference evidence="1 2" key="1">
    <citation type="submission" date="2017-05" db="EMBL/GenBank/DDBJ databases">
        <title>The Genome Sequence of Enterococcus sp. 10A9_DIV0425.</title>
        <authorList>
            <consortium name="The Broad Institute Genomics Platform"/>
            <consortium name="The Broad Institute Genomic Center for Infectious Diseases"/>
            <person name="Earl A."/>
            <person name="Manson A."/>
            <person name="Schwartman J."/>
            <person name="Gilmore M."/>
            <person name="Abouelleil A."/>
            <person name="Cao P."/>
            <person name="Chapman S."/>
            <person name="Cusick C."/>
            <person name="Shea T."/>
            <person name="Young S."/>
            <person name="Neafsey D."/>
            <person name="Nusbaum C."/>
            <person name="Birren B."/>
        </authorList>
    </citation>
    <scope>NUCLEOTIDE SEQUENCE [LARGE SCALE GENOMIC DNA]</scope>
    <source>
        <strain evidence="1 2">10A9_DIV0425</strain>
    </source>
</reference>
<evidence type="ECO:0000313" key="2">
    <source>
        <dbReference type="Proteomes" id="UP000194933"/>
    </source>
</evidence>
<keyword evidence="2" id="KW-1185">Reference proteome</keyword>
<organism evidence="1 2">
    <name type="scientific">Candidatus Enterococcus wittei</name>
    <dbReference type="NCBI Taxonomy" id="1987383"/>
    <lineage>
        <taxon>Bacteria</taxon>
        <taxon>Bacillati</taxon>
        <taxon>Bacillota</taxon>
        <taxon>Bacilli</taxon>
        <taxon>Lactobacillales</taxon>
        <taxon>Enterococcaceae</taxon>
        <taxon>Enterococcus</taxon>
    </lineage>
</organism>
<dbReference type="Pfam" id="PF04630">
    <property type="entry name" value="Phage_TTP_1"/>
    <property type="match status" value="1"/>
</dbReference>
<dbReference type="AlphaFoldDB" id="A0A242JZL3"/>
<dbReference type="InterPro" id="IPR006724">
    <property type="entry name" value="Phage_TTP"/>
</dbReference>
<gene>
    <name evidence="1" type="ORF">A5844_002071</name>
</gene>
<accession>A0A242JZL3</accession>
<name>A0A242JZL3_9ENTE</name>
<dbReference type="EMBL" id="NGMO01000003">
    <property type="protein sequence ID" value="OTP10371.1"/>
    <property type="molecule type" value="Genomic_DNA"/>
</dbReference>
<dbReference type="InterPro" id="IPR006490">
    <property type="entry name" value="Maj_tail_phi13"/>
</dbReference>
<dbReference type="Proteomes" id="UP000194933">
    <property type="component" value="Unassembled WGS sequence"/>
</dbReference>
<dbReference type="NCBIfam" id="TIGR01603">
    <property type="entry name" value="maj_tail_phi13"/>
    <property type="match status" value="1"/>
</dbReference>
<dbReference type="RefSeq" id="WP_086285123.1">
    <property type="nucleotide sequence ID" value="NZ_NGMO01000003.1"/>
</dbReference>
<evidence type="ECO:0000313" key="1">
    <source>
        <dbReference type="EMBL" id="OTP10371.1"/>
    </source>
</evidence>
<sequence>MATVGFERAIVGVHEKNTDSEKVTQEFEINSQQGGTIDAKITGLAAASNTTFASDGAFHVSAVGSGSPKCALQVADLYPELYDAITGAEKTPQGYTALGKNTRPPYVSIIFISHDKDGNELYIALTKGKFGAPDEELKTSEDKGAELQTDSIEGNFVNRGLDGYAYVKAKGEAGKNDQALEEFKAFVFNNAEEQNTP</sequence>
<comment type="caution">
    <text evidence="1">The sequence shown here is derived from an EMBL/GenBank/DDBJ whole genome shotgun (WGS) entry which is preliminary data.</text>
</comment>
<proteinExistence type="predicted"/>
<evidence type="ECO:0008006" key="3">
    <source>
        <dbReference type="Google" id="ProtNLM"/>
    </source>
</evidence>